<organism evidence="1 2">
    <name type="scientific">Gryllus longicercus</name>
    <dbReference type="NCBI Taxonomy" id="2509291"/>
    <lineage>
        <taxon>Eukaryota</taxon>
        <taxon>Metazoa</taxon>
        <taxon>Ecdysozoa</taxon>
        <taxon>Arthropoda</taxon>
        <taxon>Hexapoda</taxon>
        <taxon>Insecta</taxon>
        <taxon>Pterygota</taxon>
        <taxon>Neoptera</taxon>
        <taxon>Polyneoptera</taxon>
        <taxon>Orthoptera</taxon>
        <taxon>Ensifera</taxon>
        <taxon>Gryllidea</taxon>
        <taxon>Grylloidea</taxon>
        <taxon>Gryllidae</taxon>
        <taxon>Gryllinae</taxon>
        <taxon>Gryllus</taxon>
    </lineage>
</organism>
<proteinExistence type="predicted"/>
<gene>
    <name evidence="1" type="ORF">R5R35_010595</name>
</gene>
<comment type="caution">
    <text evidence="1">The sequence shown here is derived from an EMBL/GenBank/DDBJ whole genome shotgun (WGS) entry which is preliminary data.</text>
</comment>
<dbReference type="CDD" id="cd23992">
    <property type="entry name" value="PBP_GOBP"/>
    <property type="match status" value="1"/>
</dbReference>
<name>A0AAN9VC32_9ORTH</name>
<dbReference type="Gene3D" id="1.10.238.20">
    <property type="entry name" value="Pheromone/general odorant binding protein domain"/>
    <property type="match status" value="1"/>
</dbReference>
<reference evidence="1 2" key="1">
    <citation type="submission" date="2024-03" db="EMBL/GenBank/DDBJ databases">
        <title>The genome assembly and annotation of the cricket Gryllus longicercus Weissman &amp; Gray.</title>
        <authorList>
            <person name="Szrajer S."/>
            <person name="Gray D."/>
            <person name="Ylla G."/>
        </authorList>
    </citation>
    <scope>NUCLEOTIDE SEQUENCE [LARGE SCALE GENOMIC DNA]</scope>
    <source>
        <strain evidence="1">DAG 2021-001</strain>
        <tissue evidence="1">Whole body minus gut</tissue>
    </source>
</reference>
<evidence type="ECO:0000313" key="1">
    <source>
        <dbReference type="EMBL" id="KAK7793530.1"/>
    </source>
</evidence>
<dbReference type="SUPFAM" id="SSF47565">
    <property type="entry name" value="Insect pheromone/odorant-binding proteins"/>
    <property type="match status" value="1"/>
</dbReference>
<accession>A0AAN9VC32</accession>
<dbReference type="InterPro" id="IPR006170">
    <property type="entry name" value="PBP/GOBP"/>
</dbReference>
<dbReference type="AlphaFoldDB" id="A0AAN9VC32"/>
<dbReference type="Pfam" id="PF01395">
    <property type="entry name" value="PBP_GOBP"/>
    <property type="match status" value="1"/>
</dbReference>
<dbReference type="EMBL" id="JAZDUA010000375">
    <property type="protein sequence ID" value="KAK7793530.1"/>
    <property type="molecule type" value="Genomic_DNA"/>
</dbReference>
<sequence length="164" mass="18688">MKLWILLHECYPAEMKTFTTIFIIASLFSNLVSSNGISVSPSSMEEGYKKPDEAELKSFINKVVIAGRKCPNGKHYIKRMKLEDSDEFKDFCHCLLNRLGLISGSKINKTKAVKMFKKLVHNYAEPLIDYCCIRADSNGHGDPKQISFGLVRCLDMKINEPMQY</sequence>
<evidence type="ECO:0000313" key="2">
    <source>
        <dbReference type="Proteomes" id="UP001378592"/>
    </source>
</evidence>
<keyword evidence="2" id="KW-1185">Reference proteome</keyword>
<dbReference type="Proteomes" id="UP001378592">
    <property type="component" value="Unassembled WGS sequence"/>
</dbReference>
<protein>
    <recommendedName>
        <fullName evidence="3">Odorant-binding protein</fullName>
    </recommendedName>
</protein>
<dbReference type="InterPro" id="IPR036728">
    <property type="entry name" value="PBP_GOBP_sf"/>
</dbReference>
<dbReference type="GO" id="GO:0005549">
    <property type="term" value="F:odorant binding"/>
    <property type="evidence" value="ECO:0007669"/>
    <property type="project" value="InterPro"/>
</dbReference>
<evidence type="ECO:0008006" key="3">
    <source>
        <dbReference type="Google" id="ProtNLM"/>
    </source>
</evidence>